<dbReference type="Proteomes" id="UP000272846">
    <property type="component" value="Unassembled WGS sequence"/>
</dbReference>
<dbReference type="AlphaFoldDB" id="A0AAE8FWL6"/>
<gene>
    <name evidence="2" type="primary">pflB_2</name>
    <name evidence="2" type="ORF">D8888_11365</name>
</gene>
<accession>A0AAE8FWL6</accession>
<dbReference type="PANTHER" id="PTHR30191:SF8">
    <property type="entry name" value="FORMATE ACETYLTRANSFERASE"/>
    <property type="match status" value="1"/>
</dbReference>
<dbReference type="SUPFAM" id="SSF51998">
    <property type="entry name" value="PFL-like glycyl radical enzymes"/>
    <property type="match status" value="1"/>
</dbReference>
<name>A0AAE8FWL6_STRSA</name>
<dbReference type="EC" id="2.3.1.54" evidence="2"/>
<organism evidence="2 3">
    <name type="scientific">Streptococcus sanguinis</name>
    <dbReference type="NCBI Taxonomy" id="1305"/>
    <lineage>
        <taxon>Bacteria</taxon>
        <taxon>Bacillati</taxon>
        <taxon>Bacillota</taxon>
        <taxon>Bacilli</taxon>
        <taxon>Lactobacillales</taxon>
        <taxon>Streptococcaceae</taxon>
        <taxon>Streptococcus</taxon>
    </lineage>
</organism>
<sequence length="80" mass="8940">MTDKYNYEAVQMAFLPTHQRANMGFGICGFANTVDTLSAIKYATVKPIRDEMVISTTTKLLANTHVGVKMILVQMNWQNG</sequence>
<feature type="domain" description="PFL" evidence="1">
    <location>
        <begin position="1"/>
        <end position="50"/>
    </location>
</feature>
<dbReference type="Gene3D" id="3.20.70.20">
    <property type="match status" value="1"/>
</dbReference>
<protein>
    <submittedName>
        <fullName evidence="2">Formate acetyltransferase</fullName>
        <ecNumber evidence="2">2.3.1.54</ecNumber>
    </submittedName>
</protein>
<evidence type="ECO:0000259" key="1">
    <source>
        <dbReference type="Pfam" id="PF02901"/>
    </source>
</evidence>
<dbReference type="GO" id="GO:0008861">
    <property type="term" value="F:formate C-acetyltransferase activity"/>
    <property type="evidence" value="ECO:0007669"/>
    <property type="project" value="UniProtKB-EC"/>
</dbReference>
<keyword evidence="2" id="KW-0808">Transferase</keyword>
<dbReference type="InterPro" id="IPR050244">
    <property type="entry name" value="Auton_GlycylRad_Cofactor"/>
</dbReference>
<keyword evidence="2" id="KW-0012">Acyltransferase</keyword>
<dbReference type="InterPro" id="IPR004184">
    <property type="entry name" value="PFL_dom"/>
</dbReference>
<evidence type="ECO:0000313" key="3">
    <source>
        <dbReference type="Proteomes" id="UP000272846"/>
    </source>
</evidence>
<comment type="caution">
    <text evidence="2">The sequence shown here is derived from an EMBL/GenBank/DDBJ whole genome shotgun (WGS) entry which is preliminary data.</text>
</comment>
<reference evidence="2 3" key="1">
    <citation type="submission" date="2018-11" db="EMBL/GenBank/DDBJ databases">
        <title>Species Designations Belie Phenotypic and Genotypic Heterogeneity in Oral Streptococci.</title>
        <authorList>
            <person name="Velsko I."/>
        </authorList>
    </citation>
    <scope>NUCLEOTIDE SEQUENCE [LARGE SCALE GENOMIC DNA]</scope>
    <source>
        <strain evidence="2 3">KLC04</strain>
    </source>
</reference>
<evidence type="ECO:0000313" key="2">
    <source>
        <dbReference type="EMBL" id="RSI05644.1"/>
    </source>
</evidence>
<dbReference type="EMBL" id="RJMK01000050">
    <property type="protein sequence ID" value="RSI05644.1"/>
    <property type="molecule type" value="Genomic_DNA"/>
</dbReference>
<proteinExistence type="predicted"/>
<dbReference type="Pfam" id="PF02901">
    <property type="entry name" value="PFL-like"/>
    <property type="match status" value="1"/>
</dbReference>
<dbReference type="PANTHER" id="PTHR30191">
    <property type="entry name" value="FORMATE ACETYLTRANSFERASE"/>
    <property type="match status" value="1"/>
</dbReference>
<dbReference type="GO" id="GO:0005829">
    <property type="term" value="C:cytosol"/>
    <property type="evidence" value="ECO:0007669"/>
    <property type="project" value="TreeGrafter"/>
</dbReference>